<evidence type="ECO:0000313" key="1">
    <source>
        <dbReference type="EMBL" id="KAJ9118242.1"/>
    </source>
</evidence>
<accession>A0ACC2X4M0</accession>
<dbReference type="Proteomes" id="UP001243375">
    <property type="component" value="Unassembled WGS sequence"/>
</dbReference>
<gene>
    <name evidence="1" type="ORF">QFC22_004151</name>
</gene>
<organism evidence="1 2">
    <name type="scientific">Naganishia vaughanmartiniae</name>
    <dbReference type="NCBI Taxonomy" id="1424756"/>
    <lineage>
        <taxon>Eukaryota</taxon>
        <taxon>Fungi</taxon>
        <taxon>Dikarya</taxon>
        <taxon>Basidiomycota</taxon>
        <taxon>Agaricomycotina</taxon>
        <taxon>Tremellomycetes</taxon>
        <taxon>Filobasidiales</taxon>
        <taxon>Filobasidiaceae</taxon>
        <taxon>Naganishia</taxon>
    </lineage>
</organism>
<reference evidence="1" key="1">
    <citation type="submission" date="2023-04" db="EMBL/GenBank/DDBJ databases">
        <title>Draft Genome sequencing of Naganishia species isolated from polar environments using Oxford Nanopore Technology.</title>
        <authorList>
            <person name="Leo P."/>
            <person name="Venkateswaran K."/>
        </authorList>
    </citation>
    <scope>NUCLEOTIDE SEQUENCE</scope>
    <source>
        <strain evidence="1">MNA-CCFEE 5425</strain>
    </source>
</reference>
<keyword evidence="2" id="KW-1185">Reference proteome</keyword>
<comment type="caution">
    <text evidence="1">The sequence shown here is derived from an EMBL/GenBank/DDBJ whole genome shotgun (WGS) entry which is preliminary data.</text>
</comment>
<proteinExistence type="predicted"/>
<dbReference type="EMBL" id="JASBWU010000011">
    <property type="protein sequence ID" value="KAJ9118242.1"/>
    <property type="molecule type" value="Genomic_DNA"/>
</dbReference>
<name>A0ACC2X4M0_9TREE</name>
<sequence>MDSSVETRIGDSLRKMRFSMVTATLLLASLNTTVLAAPNKSKCSQKTAKGNQGVVVSENGQFCLDGKPFYFSGTNSYWINQIPNDVEAVFESLQQFGEKVLRIWGFGMVESTLAEPRNPDLAFYQMWINGSWYLNTGGNGLQRFDEVVRLAEKYDVKLIIPLTNNWEGYGSMDIYNKQITGNDTYHDVFYSDSRVVESYQRYVNFIVSRYKNSKAIFSWELANEPRCNGYPAINSGKCTAATLSQWVKDQSQYIKSIDPQHMVCVGDEGFYNRPGAADYEYNGGSGLDFDANLQISTIDFGTFHLYPQSWAKKDIAAWGTQYIKDHIASGKQNNKPIVMEEFGVEGYGNKTAIYPEWLQTALDGDIAGIMPWQWGQLGLTTGGVVQYGDSTVGGASPNDGYTIYPNQTEVWEMFKNVVKTQDAKCG</sequence>
<protein>
    <submittedName>
        <fullName evidence="1">Uncharacterized protein</fullName>
    </submittedName>
</protein>
<evidence type="ECO:0000313" key="2">
    <source>
        <dbReference type="Proteomes" id="UP001243375"/>
    </source>
</evidence>